<feature type="transmembrane region" description="Helical" evidence="8">
    <location>
        <begin position="25"/>
        <end position="48"/>
    </location>
</feature>
<feature type="domain" description="OmpA-like" evidence="9">
    <location>
        <begin position="159"/>
        <end position="280"/>
    </location>
</feature>
<feature type="region of interest" description="Disordered" evidence="7">
    <location>
        <begin position="1"/>
        <end position="20"/>
    </location>
</feature>
<dbReference type="InterPro" id="IPR050330">
    <property type="entry name" value="Bact_OuterMem_StrucFunc"/>
</dbReference>
<evidence type="ECO:0000256" key="4">
    <source>
        <dbReference type="ARBA" id="ARBA00022692"/>
    </source>
</evidence>
<dbReference type="GO" id="GO:0005886">
    <property type="term" value="C:plasma membrane"/>
    <property type="evidence" value="ECO:0007669"/>
    <property type="project" value="UniProtKB-SubCell"/>
</dbReference>
<dbReference type="Gene3D" id="3.30.1330.60">
    <property type="entry name" value="OmpA-like domain"/>
    <property type="match status" value="1"/>
</dbReference>
<dbReference type="Pfam" id="PF13677">
    <property type="entry name" value="MotB_plug"/>
    <property type="match status" value="1"/>
</dbReference>
<comment type="similarity">
    <text evidence="2">Belongs to the MotB family.</text>
</comment>
<protein>
    <submittedName>
        <fullName evidence="10">Unannotated protein</fullName>
    </submittedName>
</protein>
<dbReference type="PANTHER" id="PTHR30329:SF21">
    <property type="entry name" value="LIPOPROTEIN YIAD-RELATED"/>
    <property type="match status" value="1"/>
</dbReference>
<evidence type="ECO:0000256" key="3">
    <source>
        <dbReference type="ARBA" id="ARBA00022475"/>
    </source>
</evidence>
<evidence type="ECO:0000256" key="1">
    <source>
        <dbReference type="ARBA" id="ARBA00004162"/>
    </source>
</evidence>
<keyword evidence="6 8" id="KW-0472">Membrane</keyword>
<gene>
    <name evidence="10" type="ORF">UFOPK2761_00489</name>
</gene>
<dbReference type="Pfam" id="PF00691">
    <property type="entry name" value="OmpA"/>
    <property type="match status" value="1"/>
</dbReference>
<sequence>MSGHGGGRRKKHEEHEEHENHERWLVSYADMVTLLMVLFVVMFAMSAVDERKYAELKDGLAAGFGNSDALLSGNESIFDYAGTAPVSAIAPQVNTDDMTPEQQQAVADAVQQAQALQNQRSWDEATAEAERLERVRKDLLGALDARGLAGDVTTSYDHRGLVVSLVSRHVVFEANLASLSARGQQVVDAIAPVLARLEDDLQVDGHTNQVPVKPKYYDTDWDLSAARAVTVLRRLEERHGLPTERLSVAGYGSTRPLIDPAEPGSQEVNKRVDIVVLTGLAPQDAALLPEAAASLDDLEGLAATDEPGSEGGREGRGRGDRRGGTQDGTDSDTESSTDTTDEEGAQSAALRDADPEEKR</sequence>
<keyword evidence="5 8" id="KW-1133">Transmembrane helix</keyword>
<feature type="compositionally biased region" description="Basic and acidic residues" evidence="7">
    <location>
        <begin position="311"/>
        <end position="324"/>
    </location>
</feature>
<accession>A0A6J6S8Q5</accession>
<dbReference type="EMBL" id="CAEZYQ010000003">
    <property type="protein sequence ID" value="CAB4730829.1"/>
    <property type="molecule type" value="Genomic_DNA"/>
</dbReference>
<comment type="subcellular location">
    <subcellularLocation>
        <location evidence="1">Cell membrane</location>
        <topology evidence="1">Single-pass membrane protein</topology>
    </subcellularLocation>
</comment>
<dbReference type="CDD" id="cd07185">
    <property type="entry name" value="OmpA_C-like"/>
    <property type="match status" value="1"/>
</dbReference>
<dbReference type="PROSITE" id="PS51123">
    <property type="entry name" value="OMPA_2"/>
    <property type="match status" value="1"/>
</dbReference>
<evidence type="ECO:0000256" key="5">
    <source>
        <dbReference type="ARBA" id="ARBA00022989"/>
    </source>
</evidence>
<keyword evidence="4 8" id="KW-0812">Transmembrane</keyword>
<dbReference type="InterPro" id="IPR036737">
    <property type="entry name" value="OmpA-like_sf"/>
</dbReference>
<feature type="compositionally biased region" description="Basic residues" evidence="7">
    <location>
        <begin position="1"/>
        <end position="12"/>
    </location>
</feature>
<reference evidence="10" key="1">
    <citation type="submission" date="2020-05" db="EMBL/GenBank/DDBJ databases">
        <authorList>
            <person name="Chiriac C."/>
            <person name="Salcher M."/>
            <person name="Ghai R."/>
            <person name="Kavagutti S V."/>
        </authorList>
    </citation>
    <scope>NUCLEOTIDE SEQUENCE</scope>
</reference>
<proteinExistence type="inferred from homology"/>
<keyword evidence="3" id="KW-1003">Cell membrane</keyword>
<organism evidence="10">
    <name type="scientific">freshwater metagenome</name>
    <dbReference type="NCBI Taxonomy" id="449393"/>
    <lineage>
        <taxon>unclassified sequences</taxon>
        <taxon>metagenomes</taxon>
        <taxon>ecological metagenomes</taxon>
    </lineage>
</organism>
<dbReference type="PANTHER" id="PTHR30329">
    <property type="entry name" value="STATOR ELEMENT OF FLAGELLAR MOTOR COMPLEX"/>
    <property type="match status" value="1"/>
</dbReference>
<feature type="compositionally biased region" description="Acidic residues" evidence="7">
    <location>
        <begin position="329"/>
        <end position="344"/>
    </location>
</feature>
<evidence type="ECO:0000256" key="2">
    <source>
        <dbReference type="ARBA" id="ARBA00008914"/>
    </source>
</evidence>
<dbReference type="InterPro" id="IPR006665">
    <property type="entry name" value="OmpA-like"/>
</dbReference>
<dbReference type="InterPro" id="IPR025713">
    <property type="entry name" value="MotB-like_N_dom"/>
</dbReference>
<evidence type="ECO:0000256" key="7">
    <source>
        <dbReference type="SAM" id="MobiDB-lite"/>
    </source>
</evidence>
<evidence type="ECO:0000256" key="8">
    <source>
        <dbReference type="SAM" id="Phobius"/>
    </source>
</evidence>
<name>A0A6J6S8Q5_9ZZZZ</name>
<dbReference type="AlphaFoldDB" id="A0A6J6S8Q5"/>
<feature type="region of interest" description="Disordered" evidence="7">
    <location>
        <begin position="302"/>
        <end position="359"/>
    </location>
</feature>
<evidence type="ECO:0000313" key="10">
    <source>
        <dbReference type="EMBL" id="CAB4730829.1"/>
    </source>
</evidence>
<evidence type="ECO:0000259" key="9">
    <source>
        <dbReference type="PROSITE" id="PS51123"/>
    </source>
</evidence>
<dbReference type="SUPFAM" id="SSF103088">
    <property type="entry name" value="OmpA-like"/>
    <property type="match status" value="1"/>
</dbReference>
<evidence type="ECO:0000256" key="6">
    <source>
        <dbReference type="ARBA" id="ARBA00023136"/>
    </source>
</evidence>